<sequence length="200" mass="21018">MPLRKLFITGLLALTLLAAWPQTTFAATLQILPECARAQQQYAPSLACAIQTFGNIAQVILGLSGSLTLLFFIWGGFLMLVSAGDPKKVDQGKEMIKGALTGLVVILTAGLLVNYGLSRLVRSPDITPVGASCTGGKVNPKGEGIFVLTPDQGIKCIEGCEIVGDKPFKCDASPASPEKCFASKACKVSDSGQQQLCCPQ</sequence>
<name>A0A1F7U483_9BACT</name>
<evidence type="ECO:0000256" key="1">
    <source>
        <dbReference type="SAM" id="Phobius"/>
    </source>
</evidence>
<feature type="transmembrane region" description="Helical" evidence="1">
    <location>
        <begin position="59"/>
        <end position="83"/>
    </location>
</feature>
<evidence type="ECO:0000313" key="3">
    <source>
        <dbReference type="EMBL" id="OGL72584.1"/>
    </source>
</evidence>
<dbReference type="EMBL" id="MGEA01000091">
    <property type="protein sequence ID" value="OGL72584.1"/>
    <property type="molecule type" value="Genomic_DNA"/>
</dbReference>
<comment type="caution">
    <text evidence="3">The sequence shown here is derived from an EMBL/GenBank/DDBJ whole genome shotgun (WGS) entry which is preliminary data.</text>
</comment>
<evidence type="ECO:0000313" key="4">
    <source>
        <dbReference type="Proteomes" id="UP000177088"/>
    </source>
</evidence>
<organism evidence="3 4">
    <name type="scientific">Candidatus Uhrbacteria bacterium RIFCSPHIGHO2_02_FULL_60_10</name>
    <dbReference type="NCBI Taxonomy" id="1802392"/>
    <lineage>
        <taxon>Bacteria</taxon>
        <taxon>Candidatus Uhriibacteriota</taxon>
    </lineage>
</organism>
<dbReference type="Pfam" id="PF18895">
    <property type="entry name" value="T4SS_pilin"/>
    <property type="match status" value="1"/>
</dbReference>
<dbReference type="AlphaFoldDB" id="A0A1F7U483"/>
<dbReference type="Proteomes" id="UP000177088">
    <property type="component" value="Unassembled WGS sequence"/>
</dbReference>
<reference evidence="3 4" key="1">
    <citation type="journal article" date="2016" name="Nat. Commun.">
        <title>Thousands of microbial genomes shed light on interconnected biogeochemical processes in an aquifer system.</title>
        <authorList>
            <person name="Anantharaman K."/>
            <person name="Brown C.T."/>
            <person name="Hug L.A."/>
            <person name="Sharon I."/>
            <person name="Castelle C.J."/>
            <person name="Probst A.J."/>
            <person name="Thomas B.C."/>
            <person name="Singh A."/>
            <person name="Wilkins M.J."/>
            <person name="Karaoz U."/>
            <person name="Brodie E.L."/>
            <person name="Williams K.H."/>
            <person name="Hubbard S.S."/>
            <person name="Banfield J.F."/>
        </authorList>
    </citation>
    <scope>NUCLEOTIDE SEQUENCE [LARGE SCALE GENOMIC DNA]</scope>
</reference>
<accession>A0A1F7U483</accession>
<protein>
    <submittedName>
        <fullName evidence="3">Uncharacterized protein</fullName>
    </submittedName>
</protein>
<proteinExistence type="predicted"/>
<keyword evidence="1" id="KW-1133">Transmembrane helix</keyword>
<keyword evidence="2" id="KW-0732">Signal</keyword>
<feature type="signal peptide" evidence="2">
    <location>
        <begin position="1"/>
        <end position="26"/>
    </location>
</feature>
<keyword evidence="1" id="KW-0812">Transmembrane</keyword>
<evidence type="ECO:0000256" key="2">
    <source>
        <dbReference type="SAM" id="SignalP"/>
    </source>
</evidence>
<gene>
    <name evidence="3" type="ORF">A3C96_02585</name>
</gene>
<feature type="transmembrane region" description="Helical" evidence="1">
    <location>
        <begin position="95"/>
        <end position="117"/>
    </location>
</feature>
<feature type="chain" id="PRO_5009532983" evidence="2">
    <location>
        <begin position="27"/>
        <end position="200"/>
    </location>
</feature>
<keyword evidence="1" id="KW-0472">Membrane</keyword>
<dbReference type="InterPro" id="IPR043993">
    <property type="entry name" value="T4SS_pilin"/>
</dbReference>